<dbReference type="AlphaFoldDB" id="A0A938XQS2"/>
<evidence type="ECO:0000313" key="2">
    <source>
        <dbReference type="Proteomes" id="UP000774000"/>
    </source>
</evidence>
<sequence length="132" mass="15673">MSKCGYCESPERKIWPPINGSPNLKELKVGNWITLLECGSCNTLWCEVHYEPYGSFRYLIIWDLTKEDWIKLYNLDNGEILKKWHAQQIRLLWKELSEKEQNAIRNHRKRSNGINPIDKSTEEEIPDLKELI</sequence>
<accession>A0A938XQS2</accession>
<protein>
    <submittedName>
        <fullName evidence="1">Uncharacterized protein</fullName>
    </submittedName>
</protein>
<comment type="caution">
    <text evidence="1">The sequence shown here is derived from an EMBL/GenBank/DDBJ whole genome shotgun (WGS) entry which is preliminary data.</text>
</comment>
<dbReference type="RefSeq" id="WP_204703271.1">
    <property type="nucleotide sequence ID" value="NZ_JAFBDQ010000038.1"/>
</dbReference>
<name>A0A938XQS2_9FIRM</name>
<gene>
    <name evidence="1" type="ORF">JOC47_003093</name>
</gene>
<reference evidence="1" key="1">
    <citation type="submission" date="2021-01" db="EMBL/GenBank/DDBJ databases">
        <title>Genomic Encyclopedia of Type Strains, Phase IV (KMG-IV): sequencing the most valuable type-strain genomes for metagenomic binning, comparative biology and taxonomic classification.</title>
        <authorList>
            <person name="Goeker M."/>
        </authorList>
    </citation>
    <scope>NUCLEOTIDE SEQUENCE</scope>
    <source>
        <strain evidence="1">DSM 23230</strain>
    </source>
</reference>
<evidence type="ECO:0000313" key="1">
    <source>
        <dbReference type="EMBL" id="MBM7558223.1"/>
    </source>
</evidence>
<keyword evidence="2" id="KW-1185">Reference proteome</keyword>
<dbReference type="Proteomes" id="UP000774000">
    <property type="component" value="Unassembled WGS sequence"/>
</dbReference>
<dbReference type="EMBL" id="JAFBDQ010000038">
    <property type="protein sequence ID" value="MBM7558223.1"/>
    <property type="molecule type" value="Genomic_DNA"/>
</dbReference>
<organism evidence="1 2">
    <name type="scientific">Halanaerobacter jeridensis</name>
    <dbReference type="NCBI Taxonomy" id="706427"/>
    <lineage>
        <taxon>Bacteria</taxon>
        <taxon>Bacillati</taxon>
        <taxon>Bacillota</taxon>
        <taxon>Clostridia</taxon>
        <taxon>Halanaerobiales</taxon>
        <taxon>Halobacteroidaceae</taxon>
        <taxon>Halanaerobacter</taxon>
    </lineage>
</organism>
<proteinExistence type="predicted"/>